<accession>A0A1V9Z3K4</accession>
<gene>
    <name evidence="2" type="ORF">ACHHYP_03495</name>
</gene>
<protein>
    <submittedName>
        <fullName evidence="2">Uncharacterized protein</fullName>
    </submittedName>
</protein>
<dbReference type="EMBL" id="JNBR01000452">
    <property type="protein sequence ID" value="OQR92578.1"/>
    <property type="molecule type" value="Genomic_DNA"/>
</dbReference>
<dbReference type="Proteomes" id="UP000243579">
    <property type="component" value="Unassembled WGS sequence"/>
</dbReference>
<dbReference type="OrthoDB" id="76823at2759"/>
<keyword evidence="3" id="KW-1185">Reference proteome</keyword>
<sequence>MLARLGVPSSKKKYEESLTGVHGYRKRYEEALLLPKRELQKLDLSPPKAKKHTYRHRLEDTKSVKAKELTDEENDAVWRRWKQTKERTIAKHKKEDNNALLSLELTAPTAAESDAGFQRWKERKREADRIEKQRKQAQQAEWAGPMLHGNVDLLQDKAVPSNQTPKAKKLPEQQALLQVLHKVQASPYSKPTRTRHKPQEPSAMLPQILQKARPLTSSTRAPKAPSAEDEKLISDNNADLSTLEMVQLPTVFDERIPRPTTTVEQRRQ</sequence>
<name>A0A1V9Z3K4_ACHHY</name>
<comment type="caution">
    <text evidence="2">The sequence shown here is derived from an EMBL/GenBank/DDBJ whole genome shotgun (WGS) entry which is preliminary data.</text>
</comment>
<feature type="region of interest" description="Disordered" evidence="1">
    <location>
        <begin position="112"/>
        <end position="149"/>
    </location>
</feature>
<dbReference type="AlphaFoldDB" id="A0A1V9Z3K4"/>
<evidence type="ECO:0000256" key="1">
    <source>
        <dbReference type="SAM" id="MobiDB-lite"/>
    </source>
</evidence>
<feature type="region of interest" description="Disordered" evidence="1">
    <location>
        <begin position="183"/>
        <end position="268"/>
    </location>
</feature>
<proteinExistence type="predicted"/>
<evidence type="ECO:0000313" key="3">
    <source>
        <dbReference type="Proteomes" id="UP000243579"/>
    </source>
</evidence>
<feature type="compositionally biased region" description="Polar residues" evidence="1">
    <location>
        <begin position="259"/>
        <end position="268"/>
    </location>
</feature>
<reference evidence="2 3" key="1">
    <citation type="journal article" date="2014" name="Genome Biol. Evol.">
        <title>The secreted proteins of Achlya hypogyna and Thraustotheca clavata identify the ancestral oomycete secretome and reveal gene acquisitions by horizontal gene transfer.</title>
        <authorList>
            <person name="Misner I."/>
            <person name="Blouin N."/>
            <person name="Leonard G."/>
            <person name="Richards T.A."/>
            <person name="Lane C.E."/>
        </authorList>
    </citation>
    <scope>NUCLEOTIDE SEQUENCE [LARGE SCALE GENOMIC DNA]</scope>
    <source>
        <strain evidence="2 3">ATCC 48635</strain>
    </source>
</reference>
<evidence type="ECO:0000313" key="2">
    <source>
        <dbReference type="EMBL" id="OQR92578.1"/>
    </source>
</evidence>
<organism evidence="2 3">
    <name type="scientific">Achlya hypogyna</name>
    <name type="common">Oomycete</name>
    <name type="synonym">Protoachlya hypogyna</name>
    <dbReference type="NCBI Taxonomy" id="1202772"/>
    <lineage>
        <taxon>Eukaryota</taxon>
        <taxon>Sar</taxon>
        <taxon>Stramenopiles</taxon>
        <taxon>Oomycota</taxon>
        <taxon>Saprolegniomycetes</taxon>
        <taxon>Saprolegniales</taxon>
        <taxon>Achlyaceae</taxon>
        <taxon>Achlya</taxon>
    </lineage>
</organism>
<feature type="compositionally biased region" description="Basic and acidic residues" evidence="1">
    <location>
        <begin position="119"/>
        <end position="134"/>
    </location>
</feature>